<reference evidence="5 6" key="1">
    <citation type="submission" date="2018-03" db="EMBL/GenBank/DDBJ databases">
        <authorList>
            <person name="Keele B.F."/>
        </authorList>
    </citation>
    <scope>NUCLEOTIDE SEQUENCE [LARGE SCALE GENOMIC DNA]</scope>
    <source>
        <strain evidence="5 6">AU19729</strain>
    </source>
</reference>
<keyword evidence="3 5" id="KW-0418">Kinase</keyword>
<dbReference type="Gene3D" id="3.40.1190.20">
    <property type="match status" value="1"/>
</dbReference>
<dbReference type="EMBL" id="PVGH01000131">
    <property type="protein sequence ID" value="PRF46300.1"/>
    <property type="molecule type" value="Genomic_DNA"/>
</dbReference>
<evidence type="ECO:0000313" key="5">
    <source>
        <dbReference type="EMBL" id="PRF46300.1"/>
    </source>
</evidence>
<gene>
    <name evidence="5" type="ORF">C6Q15_33620</name>
</gene>
<dbReference type="InterPro" id="IPR029056">
    <property type="entry name" value="Ribokinase-like"/>
</dbReference>
<dbReference type="GO" id="GO:0006974">
    <property type="term" value="P:DNA damage response"/>
    <property type="evidence" value="ECO:0007669"/>
    <property type="project" value="TreeGrafter"/>
</dbReference>
<dbReference type="RefSeq" id="WP_105796449.1">
    <property type="nucleotide sequence ID" value="NZ_JAHPLO010000016.1"/>
</dbReference>
<proteinExistence type="inferred from homology"/>
<sequence length="308" mass="32320">MSAAFPEILALGEAMIEFNQAQPGRAEFLQGFGGDTSNFCVAAARQGASAGFVSAVGDDPFGRLLGELWRTEGVDMRFVRIDPGAPTGVYFVTHGADGHRFDYLRAGSAASRYAPADLPLDALAAAKAVHLSGISLAISTSACDAAFAAIVHARAHRAKISFDTNLRLKLWPLPRARAVMREALRHTDICLPSWDDVTALTGANDRDAIVDAMLEHGPQIVALKLGKEGAYVATPHERRVVPGFAVEAVDATGAGDCFGGAFVARIVAGDDPFAAARYANAAAALSTTGYGAVAPIPRRDAVERLMQG</sequence>
<feature type="domain" description="Carbohydrate kinase PfkB" evidence="4">
    <location>
        <begin position="7"/>
        <end position="297"/>
    </location>
</feature>
<keyword evidence="2" id="KW-0808">Transferase</keyword>
<dbReference type="GO" id="GO:0008673">
    <property type="term" value="F:2-dehydro-3-deoxygluconokinase activity"/>
    <property type="evidence" value="ECO:0007669"/>
    <property type="project" value="TreeGrafter"/>
</dbReference>
<comment type="similarity">
    <text evidence="1">Belongs to the carbohydrate kinase PfkB family.</text>
</comment>
<dbReference type="Proteomes" id="UP000238982">
    <property type="component" value="Unassembled WGS sequence"/>
</dbReference>
<dbReference type="GO" id="GO:0005829">
    <property type="term" value="C:cytosol"/>
    <property type="evidence" value="ECO:0007669"/>
    <property type="project" value="TreeGrafter"/>
</dbReference>
<dbReference type="InterPro" id="IPR050306">
    <property type="entry name" value="PfkB_Carbo_kinase"/>
</dbReference>
<dbReference type="AlphaFoldDB" id="A0A2S9M2R8"/>
<comment type="caution">
    <text evidence="5">The sequence shown here is derived from an EMBL/GenBank/DDBJ whole genome shotgun (WGS) entry which is preliminary data.</text>
</comment>
<name>A0A2S9M2R8_9BURK</name>
<evidence type="ECO:0000256" key="3">
    <source>
        <dbReference type="ARBA" id="ARBA00022777"/>
    </source>
</evidence>
<evidence type="ECO:0000256" key="2">
    <source>
        <dbReference type="ARBA" id="ARBA00022679"/>
    </source>
</evidence>
<protein>
    <submittedName>
        <fullName evidence="5">2-dehydro-3-deoxygluconokinase</fullName>
    </submittedName>
</protein>
<dbReference type="InterPro" id="IPR011611">
    <property type="entry name" value="PfkB_dom"/>
</dbReference>
<dbReference type="PANTHER" id="PTHR43085:SF15">
    <property type="entry name" value="2-DEHYDRO-3-DEOXYGLUCONOKINASE"/>
    <property type="match status" value="1"/>
</dbReference>
<accession>A0A2S9M2R8</accession>
<evidence type="ECO:0000256" key="1">
    <source>
        <dbReference type="ARBA" id="ARBA00010688"/>
    </source>
</evidence>
<evidence type="ECO:0000259" key="4">
    <source>
        <dbReference type="Pfam" id="PF00294"/>
    </source>
</evidence>
<dbReference type="GO" id="GO:0019698">
    <property type="term" value="P:D-galacturonate catabolic process"/>
    <property type="evidence" value="ECO:0007669"/>
    <property type="project" value="TreeGrafter"/>
</dbReference>
<dbReference type="PANTHER" id="PTHR43085">
    <property type="entry name" value="HEXOKINASE FAMILY MEMBER"/>
    <property type="match status" value="1"/>
</dbReference>
<dbReference type="SUPFAM" id="SSF53613">
    <property type="entry name" value="Ribokinase-like"/>
    <property type="match status" value="1"/>
</dbReference>
<evidence type="ECO:0000313" key="6">
    <source>
        <dbReference type="Proteomes" id="UP000238982"/>
    </source>
</evidence>
<dbReference type="GO" id="GO:0042840">
    <property type="term" value="P:D-glucuronate catabolic process"/>
    <property type="evidence" value="ECO:0007669"/>
    <property type="project" value="TreeGrafter"/>
</dbReference>
<dbReference type="Pfam" id="PF00294">
    <property type="entry name" value="PfkB"/>
    <property type="match status" value="1"/>
</dbReference>
<dbReference type="CDD" id="cd01166">
    <property type="entry name" value="KdgK"/>
    <property type="match status" value="1"/>
</dbReference>
<organism evidence="5 6">
    <name type="scientific">Burkholderia multivorans</name>
    <dbReference type="NCBI Taxonomy" id="87883"/>
    <lineage>
        <taxon>Bacteria</taxon>
        <taxon>Pseudomonadati</taxon>
        <taxon>Pseudomonadota</taxon>
        <taxon>Betaproteobacteria</taxon>
        <taxon>Burkholderiales</taxon>
        <taxon>Burkholderiaceae</taxon>
        <taxon>Burkholderia</taxon>
        <taxon>Burkholderia cepacia complex</taxon>
    </lineage>
</organism>